<comment type="caution">
    <text evidence="14">The sequence shown here is derived from an EMBL/GenBank/DDBJ whole genome shotgun (WGS) entry which is preliminary data.</text>
</comment>
<dbReference type="PANTHER" id="PTHR43775">
    <property type="entry name" value="FATTY ACID SYNTHASE"/>
    <property type="match status" value="1"/>
</dbReference>
<dbReference type="Pfam" id="PF02801">
    <property type="entry name" value="Ketoacyl-synt_C"/>
    <property type="match status" value="1"/>
</dbReference>
<dbReference type="InterPro" id="IPR020843">
    <property type="entry name" value="ER"/>
</dbReference>
<dbReference type="InterPro" id="IPR049551">
    <property type="entry name" value="PKS_DH_C"/>
</dbReference>
<dbReference type="SUPFAM" id="SSF50129">
    <property type="entry name" value="GroES-like"/>
    <property type="match status" value="1"/>
</dbReference>
<dbReference type="InterPro" id="IPR020806">
    <property type="entry name" value="PKS_PP-bd"/>
</dbReference>
<dbReference type="PROSITE" id="PS52004">
    <property type="entry name" value="KS3_2"/>
    <property type="match status" value="1"/>
</dbReference>
<dbReference type="InterPro" id="IPR042104">
    <property type="entry name" value="PKS_dehydratase_sf"/>
</dbReference>
<evidence type="ECO:0000259" key="11">
    <source>
        <dbReference type="PROSITE" id="PS50075"/>
    </source>
</evidence>
<dbReference type="Gene3D" id="3.90.180.10">
    <property type="entry name" value="Medium-chain alcohol dehydrogenases, catalytic domain"/>
    <property type="match status" value="1"/>
</dbReference>
<dbReference type="CDD" id="cd05195">
    <property type="entry name" value="enoyl_red"/>
    <property type="match status" value="1"/>
</dbReference>
<feature type="region of interest" description="Disordered" evidence="10">
    <location>
        <begin position="2474"/>
        <end position="2510"/>
    </location>
</feature>
<evidence type="ECO:0000256" key="10">
    <source>
        <dbReference type="SAM" id="MobiDB-lite"/>
    </source>
</evidence>
<dbReference type="PANTHER" id="PTHR43775:SF37">
    <property type="entry name" value="SI:DKEY-61P9.11"/>
    <property type="match status" value="1"/>
</dbReference>
<dbReference type="InterPro" id="IPR014043">
    <property type="entry name" value="Acyl_transferase_dom"/>
</dbReference>
<dbReference type="InterPro" id="IPR006162">
    <property type="entry name" value="Ppantetheine_attach_site"/>
</dbReference>
<dbReference type="InterPro" id="IPR014030">
    <property type="entry name" value="Ketoacyl_synth_N"/>
</dbReference>
<dbReference type="Pfam" id="PF16197">
    <property type="entry name" value="KAsynt_C_assoc"/>
    <property type="match status" value="1"/>
</dbReference>
<evidence type="ECO:0000256" key="6">
    <source>
        <dbReference type="ARBA" id="ARBA00023194"/>
    </source>
</evidence>
<dbReference type="Pfam" id="PF00109">
    <property type="entry name" value="ketoacyl-synt"/>
    <property type="match status" value="1"/>
</dbReference>
<evidence type="ECO:0000256" key="4">
    <source>
        <dbReference type="ARBA" id="ARBA00022679"/>
    </source>
</evidence>
<dbReference type="SUPFAM" id="SSF52151">
    <property type="entry name" value="FabD/lysophospholipase-like"/>
    <property type="match status" value="1"/>
</dbReference>
<evidence type="ECO:0000313" key="14">
    <source>
        <dbReference type="EMBL" id="MCS0637047.1"/>
    </source>
</evidence>
<dbReference type="SMART" id="SM00823">
    <property type="entry name" value="PKS_PP"/>
    <property type="match status" value="1"/>
</dbReference>
<name>A0ABT2CI11_9ACTN</name>
<dbReference type="Proteomes" id="UP001431313">
    <property type="component" value="Unassembled WGS sequence"/>
</dbReference>
<feature type="domain" description="Carrier" evidence="11">
    <location>
        <begin position="2391"/>
        <end position="2467"/>
    </location>
</feature>
<dbReference type="InterPro" id="IPR020807">
    <property type="entry name" value="PKS_DH"/>
</dbReference>
<gene>
    <name evidence="14" type="ORF">NX801_15525</name>
</gene>
<dbReference type="RefSeq" id="WP_258788310.1">
    <property type="nucleotide sequence ID" value="NZ_JANUGQ010000012.1"/>
</dbReference>
<protein>
    <submittedName>
        <fullName evidence="14">SDR family NAD(P)-dependent oxidoreductase</fullName>
    </submittedName>
</protein>
<dbReference type="SUPFAM" id="SSF51735">
    <property type="entry name" value="NAD(P)-binding Rossmann-fold domains"/>
    <property type="match status" value="3"/>
</dbReference>
<dbReference type="Gene3D" id="3.30.70.3290">
    <property type="match status" value="1"/>
</dbReference>
<evidence type="ECO:0000313" key="15">
    <source>
        <dbReference type="Proteomes" id="UP001431313"/>
    </source>
</evidence>
<dbReference type="Gene3D" id="3.10.129.110">
    <property type="entry name" value="Polyketide synthase dehydratase"/>
    <property type="match status" value="1"/>
</dbReference>
<evidence type="ECO:0000256" key="8">
    <source>
        <dbReference type="ARBA" id="ARBA00023315"/>
    </source>
</evidence>
<dbReference type="SUPFAM" id="SSF53335">
    <property type="entry name" value="S-adenosyl-L-methionine-dependent methyltransferases"/>
    <property type="match status" value="1"/>
</dbReference>
<dbReference type="CDD" id="cd00833">
    <property type="entry name" value="PKS"/>
    <property type="match status" value="1"/>
</dbReference>
<dbReference type="EMBL" id="JANUGQ010000012">
    <property type="protein sequence ID" value="MCS0637047.1"/>
    <property type="molecule type" value="Genomic_DNA"/>
</dbReference>
<keyword evidence="3" id="KW-0597">Phosphoprotein</keyword>
<organism evidence="14 15">
    <name type="scientific">Streptomyces pyxinae</name>
    <dbReference type="NCBI Taxonomy" id="2970734"/>
    <lineage>
        <taxon>Bacteria</taxon>
        <taxon>Bacillati</taxon>
        <taxon>Actinomycetota</taxon>
        <taxon>Actinomycetes</taxon>
        <taxon>Kitasatosporales</taxon>
        <taxon>Streptomycetaceae</taxon>
        <taxon>Streptomyces</taxon>
    </lineage>
</organism>
<dbReference type="InterPro" id="IPR016039">
    <property type="entry name" value="Thiolase-like"/>
</dbReference>
<keyword evidence="4" id="KW-0808">Transferase</keyword>
<keyword evidence="5" id="KW-0521">NADP</keyword>
<dbReference type="Gene3D" id="3.40.366.10">
    <property type="entry name" value="Malonyl-Coenzyme A Acyl Carrier Protein, domain 2"/>
    <property type="match status" value="1"/>
</dbReference>
<reference evidence="14" key="1">
    <citation type="submission" date="2022-08" db="EMBL/GenBank/DDBJ databases">
        <authorList>
            <person name="Somphong A."/>
            <person name="Phongsopitanun W."/>
        </authorList>
    </citation>
    <scope>NUCLEOTIDE SEQUENCE</scope>
    <source>
        <strain evidence="14">LP05-1</strain>
    </source>
</reference>
<feature type="region of interest" description="C-terminal hotdog fold" evidence="9">
    <location>
        <begin position="1016"/>
        <end position="1156"/>
    </location>
</feature>
<dbReference type="SMART" id="SM00826">
    <property type="entry name" value="PKS_DH"/>
    <property type="match status" value="1"/>
</dbReference>
<dbReference type="InterPro" id="IPR016035">
    <property type="entry name" value="Acyl_Trfase/lysoPLipase"/>
</dbReference>
<dbReference type="InterPro" id="IPR001227">
    <property type="entry name" value="Ac_transferase_dom_sf"/>
</dbReference>
<dbReference type="Pfam" id="PF13602">
    <property type="entry name" value="ADH_zinc_N_2"/>
    <property type="match status" value="1"/>
</dbReference>
<dbReference type="InterPro" id="IPR049900">
    <property type="entry name" value="PKS_mFAS_DH"/>
</dbReference>
<evidence type="ECO:0000256" key="3">
    <source>
        <dbReference type="ARBA" id="ARBA00022553"/>
    </source>
</evidence>
<dbReference type="Pfam" id="PF00550">
    <property type="entry name" value="PP-binding"/>
    <property type="match status" value="1"/>
</dbReference>
<dbReference type="SUPFAM" id="SSF53901">
    <property type="entry name" value="Thiolase-like"/>
    <property type="match status" value="1"/>
</dbReference>
<dbReference type="InterPro" id="IPR029063">
    <property type="entry name" value="SAM-dependent_MTases_sf"/>
</dbReference>
<dbReference type="InterPro" id="IPR009081">
    <property type="entry name" value="PP-bd_ACP"/>
</dbReference>
<dbReference type="PROSITE" id="PS00606">
    <property type="entry name" value="KS3_1"/>
    <property type="match status" value="1"/>
</dbReference>
<dbReference type="CDD" id="cd02440">
    <property type="entry name" value="AdoMet_MTases"/>
    <property type="match status" value="1"/>
</dbReference>
<evidence type="ECO:0000256" key="1">
    <source>
        <dbReference type="ARBA" id="ARBA00004792"/>
    </source>
</evidence>
<keyword evidence="7" id="KW-0511">Multifunctional enzyme</keyword>
<dbReference type="InterPro" id="IPR016036">
    <property type="entry name" value="Malonyl_transacylase_ACP-bd"/>
</dbReference>
<dbReference type="InterPro" id="IPR036736">
    <property type="entry name" value="ACP-like_sf"/>
</dbReference>
<dbReference type="SMART" id="SM00825">
    <property type="entry name" value="PKS_KS"/>
    <property type="match status" value="1"/>
</dbReference>
<dbReference type="PROSITE" id="PS50075">
    <property type="entry name" value="CARRIER"/>
    <property type="match status" value="1"/>
</dbReference>
<dbReference type="InterPro" id="IPR020841">
    <property type="entry name" value="PKS_Beta-ketoAc_synthase_dom"/>
</dbReference>
<dbReference type="Gene3D" id="3.40.47.10">
    <property type="match status" value="1"/>
</dbReference>
<dbReference type="Gene3D" id="3.40.50.720">
    <property type="entry name" value="NAD(P)-binding Rossmann-like Domain"/>
    <property type="match status" value="3"/>
</dbReference>
<dbReference type="InterPro" id="IPR013217">
    <property type="entry name" value="Methyltransf_12"/>
</dbReference>
<keyword evidence="6" id="KW-0045">Antibiotic biosynthesis</keyword>
<dbReference type="InterPro" id="IPR013154">
    <property type="entry name" value="ADH-like_N"/>
</dbReference>
<dbReference type="Pfam" id="PF08240">
    <property type="entry name" value="ADH_N"/>
    <property type="match status" value="1"/>
</dbReference>
<evidence type="ECO:0000259" key="13">
    <source>
        <dbReference type="PROSITE" id="PS52019"/>
    </source>
</evidence>
<dbReference type="Pfam" id="PF14765">
    <property type="entry name" value="PS-DH"/>
    <property type="match status" value="1"/>
</dbReference>
<dbReference type="InterPro" id="IPR018201">
    <property type="entry name" value="Ketoacyl_synth_AS"/>
</dbReference>
<feature type="region of interest" description="N-terminal hotdog fold" evidence="9">
    <location>
        <begin position="885"/>
        <end position="1002"/>
    </location>
</feature>
<dbReference type="InterPro" id="IPR049552">
    <property type="entry name" value="PKS_DH_N"/>
</dbReference>
<dbReference type="InterPro" id="IPR011032">
    <property type="entry name" value="GroES-like_sf"/>
</dbReference>
<dbReference type="PROSITE" id="PS52019">
    <property type="entry name" value="PKS_MFAS_DH"/>
    <property type="match status" value="1"/>
</dbReference>
<evidence type="ECO:0000256" key="5">
    <source>
        <dbReference type="ARBA" id="ARBA00022857"/>
    </source>
</evidence>
<dbReference type="InterPro" id="IPR050091">
    <property type="entry name" value="PKS_NRPS_Biosynth_Enz"/>
</dbReference>
<dbReference type="Pfam" id="PF08242">
    <property type="entry name" value="Methyltransf_12"/>
    <property type="match status" value="1"/>
</dbReference>
<dbReference type="InterPro" id="IPR014031">
    <property type="entry name" value="Ketoacyl_synth_C"/>
</dbReference>
<comment type="pathway">
    <text evidence="1">Antibiotic biosynthesis.</text>
</comment>
<accession>A0ABT2CI11</accession>
<feature type="domain" description="Ketosynthase family 3 (KS3)" evidence="12">
    <location>
        <begin position="1"/>
        <end position="423"/>
    </location>
</feature>
<evidence type="ECO:0000256" key="7">
    <source>
        <dbReference type="ARBA" id="ARBA00023268"/>
    </source>
</evidence>
<dbReference type="PROSITE" id="PS00012">
    <property type="entry name" value="PHOSPHOPANTETHEINE"/>
    <property type="match status" value="1"/>
</dbReference>
<keyword evidence="2" id="KW-0596">Phosphopantetheine</keyword>
<dbReference type="InterPro" id="IPR036291">
    <property type="entry name" value="NAD(P)-bd_dom_sf"/>
</dbReference>
<dbReference type="Pfam" id="PF00698">
    <property type="entry name" value="Acyl_transf_1"/>
    <property type="match status" value="1"/>
</dbReference>
<dbReference type="Gene3D" id="3.40.50.150">
    <property type="entry name" value="Vaccinia Virus protein VP39"/>
    <property type="match status" value="1"/>
</dbReference>
<dbReference type="SUPFAM" id="SSF47336">
    <property type="entry name" value="ACP-like"/>
    <property type="match status" value="1"/>
</dbReference>
<feature type="active site" description="Proton donor; for dehydratase activity" evidence="9">
    <location>
        <position position="1073"/>
    </location>
</feature>
<dbReference type="Pfam" id="PF21089">
    <property type="entry name" value="PKS_DH_N"/>
    <property type="match status" value="1"/>
</dbReference>
<dbReference type="InterPro" id="IPR032821">
    <property type="entry name" value="PKS_assoc"/>
</dbReference>
<evidence type="ECO:0000259" key="12">
    <source>
        <dbReference type="PROSITE" id="PS52004"/>
    </source>
</evidence>
<keyword evidence="8" id="KW-0012">Acyltransferase</keyword>
<keyword evidence="15" id="KW-1185">Reference proteome</keyword>
<dbReference type="Pfam" id="PF08659">
    <property type="entry name" value="KR"/>
    <property type="match status" value="1"/>
</dbReference>
<dbReference type="Gene3D" id="1.10.1200.10">
    <property type="entry name" value="ACP-like"/>
    <property type="match status" value="1"/>
</dbReference>
<dbReference type="InterPro" id="IPR057326">
    <property type="entry name" value="KR_dom"/>
</dbReference>
<dbReference type="InterPro" id="IPR013968">
    <property type="entry name" value="PKS_KR"/>
</dbReference>
<dbReference type="SUPFAM" id="SSF55048">
    <property type="entry name" value="Probable ACP-binding domain of malonyl-CoA ACP transacylase"/>
    <property type="match status" value="1"/>
</dbReference>
<dbReference type="SMART" id="SM00829">
    <property type="entry name" value="PKS_ER"/>
    <property type="match status" value="1"/>
</dbReference>
<dbReference type="SMART" id="SM00827">
    <property type="entry name" value="PKS_AT"/>
    <property type="match status" value="1"/>
</dbReference>
<evidence type="ECO:0000256" key="9">
    <source>
        <dbReference type="PROSITE-ProRule" id="PRU01363"/>
    </source>
</evidence>
<proteinExistence type="predicted"/>
<feature type="domain" description="PKS/mFAS DH" evidence="13">
    <location>
        <begin position="885"/>
        <end position="1156"/>
    </location>
</feature>
<evidence type="ECO:0000256" key="2">
    <source>
        <dbReference type="ARBA" id="ARBA00022450"/>
    </source>
</evidence>
<sequence>MPIAIVGVSCRLPGGIEGLDDLRTAVWQGRDLVGSVPRDRFDAELFVDTAMPRPGKSYTAAGGFLDNIKDFDAAYFGISPKEAAHMDPQHRLLLELAAEAFDDASISPESLAGRDTAVYVGISDSSYGALQMVAPRTIGPYTIAGAASSIAANRLSHAFDLRGPSMAVDTACSSSLIALDRACRTLWDGTSRTALCGGVNVLLSPFLYVGFSQAAMLSRRGVCASFSADADGFVRAEGGGMVLLKLLADAQADGDRVHGVILGSASNCDGRTLGIALPDARAQEDLLREVYADFGVHPDELVYFEAHGTGTPVGDPVEARAIGRALGMRRITGELPIGSVKTNVGHLEPASGIAGLCKALLVLKEGSAPASRYADRPHPDIDFTGLGLRLPTENHALPATGRPVVGVNSFGFGGANAHVIVAAADPAAPGPAHTMPEEGLPVVVSARTPAALTEAAVRMSGRLAEADPGQFYDIAYTSCLRRGLHEYRTAVFARTPEDAARRFTDSAGEGASAPVAAVSDGRVAFVFAGNGSQWAGMAADLMATGTVFRETVAAVDAELAPLLGWSVTERLTSPVDTWRLEATEVAQPLLFAVQLGIMAVLRAQGVRPDMVVGHSVGEIAAACACGALTLPEAARLVTVRSRAQARAAGGGRMAAVGLSASEAAGELRSFEGRLEIAGVNSPRDVTVAGEAAALTELGEGLRERGVFFRDLGIDYAFHSRAMEPLRPSLLTGLADLAPGEASTSFYSTVTGAQADGPDLDAEYWWHNVRRPVLFMAAVEQMLEDGADVFVEIGPHPVLRTYLRRAAELRPRMKVAILPTLRRAADGPRCLTDARAALVAAGARTDWKRYFPHPGRAVGLPSYPWQREPHWGGGKERWTGAGEREHPLLGARTEAPLPTWTTAVEPALVPWLSGHRVGGSVVMPATAFIDMALSAGSSVSRAPAEVEYLDITKALVVPWEDASGVRVQTALDPEDGVLRISSGDTFANGTHARARVRALVREPRAAVDLDAWRQRCPHEIEPARFYASCAEAGLGYGSDFQVLRALRVGEDEALGHYSHDAPGDPYTVHPALLDGALQTGAALLLDRLDDGVSHLPATVRAVRAWRTPAPSGWFTVREVSRTPEEVCWDIAVVDPDGTVAVELEGCRLRRSAMVLRQAPGTTHTVLRAAPHPDTPSLPSPLPGPEDVVAACAQDIADLRAHWRDLGSEAVLPLLKERFLRAFAGVVARALPDATAAFTPETLSRAGFDPERYARLERRLVPALEEHGLAVREPGGGLRLTGEHGTTGPDAWRAIDTAPEFVTSLALVTHQEQRLENVLRGEEDPLGIVLDETTGKMLEQLYDTSPYCRFHNRLAQALVRDIVRRWPADRPLRVLEVGSGTGGLTAALLPLLPPDRTRYHFTDTSTYFLPRAEARFGGYDFVEYHTFDLDTDPAEQGFTAHSFDLVVAGNALHTARHLADALRAVAGLLTPGGHLLAVEPHTEDLLLPIFGTLDSLYTQYDTELRPDGALLPRHRWPEVLRSCGFARVAQTGDDRPPNREATSVMLAATPAVPARTDGADALVPAPGAATHHLVVTGAEDADALGTATVEALNGAGRTAAGPLRACATVPEWTESLRRAAPSSGTLAITLLTGGSDREDPAGTVGYMTRRLEALRTLTAACQELPESVRPELWMVMGPEAAPVATGEPEETPPVNAALWGAVRSLANEHPELSSRSISLTPTADTAGDARRIVRELLGPSAENEIVLTARGRFVPREQNRPTAVPAAPGQAFRLKADRPGLSYRLSWQEMALPVPGPGQVLVEVRAAALNYRDLMQVVGLLPQEVLGDTPSAAGWGLEASGVVVACGEGVHDLRPGDRVAGFAPDALASHTVADARGVWPVADELAMTHTEAATLPVACATVQYGLGTLARLRPGETVLVHGGAGGVGLAALRYAGARGGRVIATAGSAVKRDLLRALGVEHVLDSRRLDFADQIRRITGGRGVDVVLNSLAGEGMVRSLELLAPGGRFVEMGKRDLFENKPLLLRPFLNNIAFFGMDLTKVLADPGATRALLTETLDLVAGGTVRPLPHSVFPAARVTDAFQLIQHSRHIGKVVVAFDPLDEPPLVEPAHRAPDLDAEGTYLITGGTSGLGAATAGWLADRGARHVALVSRRGPGAPEAAAVLAGLRRRGVTATAHAADVTDAAAMRDLVDRIDAGGRPLRGVVHSAMHLDDDDFLSLSAERMAAVLAPKIAGATVLDALTRDRACDLFLMYSSFAAAAGNVKQVPYVAANYYLEALCRQRRQRGLPGLAVGWGAIGGTGFVQRNNLAASLASVGMDTMTPAQAFRMAETLLATGADAARAGRIAWDRVRAFFPTAASPRWSGLVPDAGDIALSRGELVRALDRMSRADGLVHLTEHLTVLLAGVLQMAPEDIHPHRRIEEYGIDSLMGAELLVKIHSRCGIEIPPMELLNNINSTTTDLARLVYVRLGVHADQYQEGPGAPPAPPRAAQDDSSLRLPHQPQSRPRETARH</sequence>
<dbReference type="SMART" id="SM00822">
    <property type="entry name" value="PKS_KR"/>
    <property type="match status" value="1"/>
</dbReference>
<feature type="active site" description="Proton acceptor; for dehydratase activity" evidence="9">
    <location>
        <position position="914"/>
    </location>
</feature>